<dbReference type="PROSITE" id="PS50004">
    <property type="entry name" value="C2"/>
    <property type="match status" value="1"/>
</dbReference>
<feature type="domain" description="C2" evidence="2">
    <location>
        <begin position="1"/>
        <end position="110"/>
    </location>
</feature>
<feature type="compositionally biased region" description="Basic and acidic residues" evidence="1">
    <location>
        <begin position="295"/>
        <end position="331"/>
    </location>
</feature>
<feature type="region of interest" description="Disordered" evidence="1">
    <location>
        <begin position="293"/>
        <end position="372"/>
    </location>
</feature>
<keyword evidence="3" id="KW-1185">Reference proteome</keyword>
<reference evidence="4" key="1">
    <citation type="submission" date="2025-08" db="UniProtKB">
        <authorList>
            <consortium name="RefSeq"/>
        </authorList>
    </citation>
    <scope>IDENTIFICATION</scope>
    <source>
        <tissue evidence="4">Leaf</tissue>
    </source>
</reference>
<evidence type="ECO:0000259" key="2">
    <source>
        <dbReference type="PROSITE" id="PS50004"/>
    </source>
</evidence>
<dbReference type="Pfam" id="PF00168">
    <property type="entry name" value="C2"/>
    <property type="match status" value="1"/>
</dbReference>
<dbReference type="OrthoDB" id="1909968at2759"/>
<dbReference type="GeneID" id="106754039"/>
<dbReference type="InterPro" id="IPR000008">
    <property type="entry name" value="C2_dom"/>
</dbReference>
<dbReference type="InterPro" id="IPR044750">
    <property type="entry name" value="C2_SRC2/BAP"/>
</dbReference>
<sequence>MAQIGPYQLIEITVISAQDLPQVSKPVRAYAVGWVHPDRRLTTQVDHEGNTNPTWDEKFVFRVDDHLLNSDKAVIMMEIYAQTWLSPVLIGTVAIHVSNLLPKSRKPKPRFVALQILRPSGRPRGNLNIGITLLDSTMRNMPLYSELSSSGDDDLMETRKNKKVITEEDRQKHSPLETASVLTLQRCQSEKNDSTINDYTYRGTAKRYGYDEQDSEMDVRKGGVFNEESLISDMGPSPSVVAAAIAKDWYPMPPPRTAESSMIDGWSVNSGNEAVVKKMEKWRAELSPAFEDYGEERMKLRQTPQREGRTPQREGRTPQRDGRTPQRDGRTPQRVGKTPQRVGKTPQHVRKTPQRVGHTPQRVVQTPRRGARRGEPFSCFGTVFGCEITITCAKGNRPRNNGDEKSRLTAESSELTYGESFI</sequence>
<dbReference type="Gramene" id="Vradi0083s00040.1">
    <property type="protein sequence ID" value="Vradi0083s00040.1"/>
    <property type="gene ID" value="Vradi0083s00040"/>
</dbReference>
<dbReference type="RefSeq" id="XP_014491459.1">
    <property type="nucleotide sequence ID" value="XM_014635973.1"/>
</dbReference>
<dbReference type="SMR" id="A0A1S3TCG3"/>
<gene>
    <name evidence="4" type="primary">LOC106754039</name>
</gene>
<accession>A0A1S3TCG3</accession>
<proteinExistence type="predicted"/>
<dbReference type="Gene3D" id="2.60.40.150">
    <property type="entry name" value="C2 domain"/>
    <property type="match status" value="1"/>
</dbReference>
<organism evidence="3 4">
    <name type="scientific">Vigna radiata var. radiata</name>
    <name type="common">Mung bean</name>
    <name type="synonym">Phaseolus aureus</name>
    <dbReference type="NCBI Taxonomy" id="3916"/>
    <lineage>
        <taxon>Eukaryota</taxon>
        <taxon>Viridiplantae</taxon>
        <taxon>Streptophyta</taxon>
        <taxon>Embryophyta</taxon>
        <taxon>Tracheophyta</taxon>
        <taxon>Spermatophyta</taxon>
        <taxon>Magnoliopsida</taxon>
        <taxon>eudicotyledons</taxon>
        <taxon>Gunneridae</taxon>
        <taxon>Pentapetalae</taxon>
        <taxon>rosids</taxon>
        <taxon>fabids</taxon>
        <taxon>Fabales</taxon>
        <taxon>Fabaceae</taxon>
        <taxon>Papilionoideae</taxon>
        <taxon>50 kb inversion clade</taxon>
        <taxon>NPAAA clade</taxon>
        <taxon>indigoferoid/millettioid clade</taxon>
        <taxon>Phaseoleae</taxon>
        <taxon>Vigna</taxon>
    </lineage>
</organism>
<dbReference type="AlphaFoldDB" id="A0A1S3TCG3"/>
<evidence type="ECO:0000313" key="3">
    <source>
        <dbReference type="Proteomes" id="UP000087766"/>
    </source>
</evidence>
<dbReference type="SMART" id="SM00239">
    <property type="entry name" value="C2"/>
    <property type="match status" value="1"/>
</dbReference>
<evidence type="ECO:0000313" key="4">
    <source>
        <dbReference type="RefSeq" id="XP_014491459.1"/>
    </source>
</evidence>
<dbReference type="SUPFAM" id="SSF49562">
    <property type="entry name" value="C2 domain (Calcium/lipid-binding domain, CaLB)"/>
    <property type="match status" value="1"/>
</dbReference>
<protein>
    <submittedName>
        <fullName evidence="4">Uncharacterized protein LOC106754039</fullName>
    </submittedName>
</protein>
<dbReference type="CDD" id="cd04051">
    <property type="entry name" value="C2_SRC2_like"/>
    <property type="match status" value="1"/>
</dbReference>
<dbReference type="InterPro" id="IPR035892">
    <property type="entry name" value="C2_domain_sf"/>
</dbReference>
<dbReference type="GO" id="GO:0006952">
    <property type="term" value="P:defense response"/>
    <property type="evidence" value="ECO:0007669"/>
    <property type="project" value="InterPro"/>
</dbReference>
<dbReference type="PANTHER" id="PTHR32246">
    <property type="entry name" value="INGRESSION PROTEIN FIC1"/>
    <property type="match status" value="1"/>
</dbReference>
<evidence type="ECO:0000256" key="1">
    <source>
        <dbReference type="SAM" id="MobiDB-lite"/>
    </source>
</evidence>
<dbReference type="KEGG" id="vra:106754039"/>
<name>A0A1S3TCG3_VIGRR</name>
<dbReference type="PANTHER" id="PTHR32246:SF83">
    <property type="entry name" value="CALCIUM-DEPENDENT LIPID-BINDING (CALB DOMAIN) FAMILY PROTEIN"/>
    <property type="match status" value="1"/>
</dbReference>
<dbReference type="Proteomes" id="UP000087766">
    <property type="component" value="Unplaced"/>
</dbReference>
<feature type="region of interest" description="Disordered" evidence="1">
    <location>
        <begin position="396"/>
        <end position="422"/>
    </location>
</feature>
<dbReference type="STRING" id="3916.A0A1S3TCG3"/>